<evidence type="ECO:0000256" key="5">
    <source>
        <dbReference type="ARBA" id="ARBA00023136"/>
    </source>
</evidence>
<keyword evidence="5 7" id="KW-0472">Membrane</keyword>
<sequence>MHPQHQAHTITTIPVTPRITSRYPLPAPQSPHEGHHHHHHHQKMSPGHHSGNRHQGTTTRLGQLAIGVLVFHVLNSILQEAVFHLPGFNHSLMLSFLQTGCIAAFALLDFSRTSETRKAPLKTYFFLSVFSTVSVILTNEASHLLNYPTQVIFKSSKLLFVMTLRYFLIPPTGKHSNRHHNKENHKRRTRNEALACLMIVGGLVAFTYATSSSKMSSGGTEKELGTVLAGIAAICVALICDGLLYIGEEKYCFHSYKSSNTEVILYCYAFAMVNTGSSLLLSGTLTSSVEFATEHPVFLLYVVLFSLCNFFGTNFLLKVVSEFNSNSAVIVTSVRKMFTVLCSFLIYPKPFGLYHCAGLSLVSLGIYMHETSRVQAKKEEMIHELVQEEDGIV</sequence>
<dbReference type="Pfam" id="PF08449">
    <property type="entry name" value="UAA"/>
    <property type="match status" value="1"/>
</dbReference>
<feature type="compositionally biased region" description="Basic residues" evidence="6">
    <location>
        <begin position="34"/>
        <end position="43"/>
    </location>
</feature>
<dbReference type="PANTHER" id="PTHR10778:SF8">
    <property type="entry name" value="ADENOSINE 3'-PHOSPHO 5'-PHOSPHOSULFATE TRANSPORTER 2"/>
    <property type="match status" value="1"/>
</dbReference>
<proteinExistence type="predicted"/>
<feature type="transmembrane region" description="Helical" evidence="7">
    <location>
        <begin position="265"/>
        <end position="286"/>
    </location>
</feature>
<feature type="transmembrane region" description="Helical" evidence="7">
    <location>
        <begin position="151"/>
        <end position="168"/>
    </location>
</feature>
<keyword evidence="4 7" id="KW-1133">Transmembrane helix</keyword>
<name>A0A0S4JG03_BODSA</name>
<feature type="transmembrane region" description="Helical" evidence="7">
    <location>
        <begin position="189"/>
        <end position="209"/>
    </location>
</feature>
<dbReference type="AlphaFoldDB" id="A0A0S4JG03"/>
<dbReference type="OMA" id="YNRTTQF"/>
<keyword evidence="2" id="KW-0813">Transport</keyword>
<keyword evidence="9" id="KW-1185">Reference proteome</keyword>
<keyword evidence="3 7" id="KW-0812">Transmembrane</keyword>
<feature type="transmembrane region" description="Helical" evidence="7">
    <location>
        <begin position="298"/>
        <end position="317"/>
    </location>
</feature>
<reference evidence="9" key="1">
    <citation type="submission" date="2015-09" db="EMBL/GenBank/DDBJ databases">
        <authorList>
            <consortium name="Pathogen Informatics"/>
        </authorList>
    </citation>
    <scope>NUCLEOTIDE SEQUENCE [LARGE SCALE GENOMIC DNA]</scope>
    <source>
        <strain evidence="9">Lake Konstanz</strain>
    </source>
</reference>
<evidence type="ECO:0000256" key="4">
    <source>
        <dbReference type="ARBA" id="ARBA00022989"/>
    </source>
</evidence>
<comment type="subcellular location">
    <subcellularLocation>
        <location evidence="1">Membrane</location>
        <topology evidence="1">Multi-pass membrane protein</topology>
    </subcellularLocation>
</comment>
<evidence type="ECO:0000313" key="9">
    <source>
        <dbReference type="Proteomes" id="UP000051952"/>
    </source>
</evidence>
<dbReference type="GO" id="GO:0000139">
    <property type="term" value="C:Golgi membrane"/>
    <property type="evidence" value="ECO:0007669"/>
    <property type="project" value="TreeGrafter"/>
</dbReference>
<feature type="transmembrane region" description="Helical" evidence="7">
    <location>
        <begin position="123"/>
        <end position="145"/>
    </location>
</feature>
<dbReference type="VEuPathDB" id="TriTrypDB:BSAL_18040"/>
<feature type="transmembrane region" description="Helical" evidence="7">
    <location>
        <begin position="61"/>
        <end position="78"/>
    </location>
</feature>
<dbReference type="PANTHER" id="PTHR10778">
    <property type="entry name" value="SOLUTE CARRIER FAMILY 35 MEMBER B"/>
    <property type="match status" value="1"/>
</dbReference>
<organism evidence="8 9">
    <name type="scientific">Bodo saltans</name>
    <name type="common">Flagellated protozoan</name>
    <dbReference type="NCBI Taxonomy" id="75058"/>
    <lineage>
        <taxon>Eukaryota</taxon>
        <taxon>Discoba</taxon>
        <taxon>Euglenozoa</taxon>
        <taxon>Kinetoplastea</taxon>
        <taxon>Metakinetoplastina</taxon>
        <taxon>Eubodonida</taxon>
        <taxon>Bodonidae</taxon>
        <taxon>Bodo</taxon>
    </lineage>
</organism>
<protein>
    <submittedName>
        <fullName evidence="8">Transmembrane protein, putative</fullName>
    </submittedName>
</protein>
<feature type="region of interest" description="Disordered" evidence="6">
    <location>
        <begin position="18"/>
        <end position="57"/>
    </location>
</feature>
<evidence type="ECO:0000313" key="8">
    <source>
        <dbReference type="EMBL" id="CUG88885.1"/>
    </source>
</evidence>
<gene>
    <name evidence="8" type="ORF">BSAL_18040</name>
</gene>
<evidence type="ECO:0000256" key="7">
    <source>
        <dbReference type="SAM" id="Phobius"/>
    </source>
</evidence>
<dbReference type="GO" id="GO:0005789">
    <property type="term" value="C:endoplasmic reticulum membrane"/>
    <property type="evidence" value="ECO:0007669"/>
    <property type="project" value="TreeGrafter"/>
</dbReference>
<feature type="transmembrane region" description="Helical" evidence="7">
    <location>
        <begin position="224"/>
        <end position="244"/>
    </location>
</feature>
<evidence type="ECO:0000256" key="2">
    <source>
        <dbReference type="ARBA" id="ARBA00022448"/>
    </source>
</evidence>
<dbReference type="GO" id="GO:0046964">
    <property type="term" value="F:3'-phosphoadenosine 5'-phosphosulfate transmembrane transporter activity"/>
    <property type="evidence" value="ECO:0007669"/>
    <property type="project" value="TreeGrafter"/>
</dbReference>
<accession>A0A0S4JG03</accession>
<dbReference type="EMBL" id="CYKH01001681">
    <property type="protein sequence ID" value="CUG88885.1"/>
    <property type="molecule type" value="Genomic_DNA"/>
</dbReference>
<feature type="transmembrane region" description="Helical" evidence="7">
    <location>
        <begin position="90"/>
        <end position="111"/>
    </location>
</feature>
<evidence type="ECO:0000256" key="3">
    <source>
        <dbReference type="ARBA" id="ARBA00022692"/>
    </source>
</evidence>
<dbReference type="InterPro" id="IPR013657">
    <property type="entry name" value="SCL35B1-4/HUT1"/>
</dbReference>
<evidence type="ECO:0000256" key="1">
    <source>
        <dbReference type="ARBA" id="ARBA00004141"/>
    </source>
</evidence>
<evidence type="ECO:0000256" key="6">
    <source>
        <dbReference type="SAM" id="MobiDB-lite"/>
    </source>
</evidence>
<dbReference type="OrthoDB" id="438495at2759"/>
<dbReference type="Proteomes" id="UP000051952">
    <property type="component" value="Unassembled WGS sequence"/>
</dbReference>